<dbReference type="Gene3D" id="3.30.230.10">
    <property type="match status" value="1"/>
</dbReference>
<dbReference type="STRING" id="52560.SAMN04488082_12814"/>
<dbReference type="GO" id="GO:0030163">
    <property type="term" value="P:protein catabolic process"/>
    <property type="evidence" value="ECO:0007669"/>
    <property type="project" value="InterPro"/>
</dbReference>
<evidence type="ECO:0000256" key="1">
    <source>
        <dbReference type="ARBA" id="ARBA00022670"/>
    </source>
</evidence>
<dbReference type="InterPro" id="IPR020568">
    <property type="entry name" value="Ribosomal_Su5_D2-typ_SF"/>
</dbReference>
<evidence type="ECO:0000313" key="4">
    <source>
        <dbReference type="EMBL" id="SFK49145.1"/>
    </source>
</evidence>
<keyword evidence="2" id="KW-0720">Serine protease</keyword>
<dbReference type="InterPro" id="IPR046843">
    <property type="entry name" value="LonB_AAA-LID"/>
</dbReference>
<evidence type="ECO:0000313" key="5">
    <source>
        <dbReference type="Proteomes" id="UP000198635"/>
    </source>
</evidence>
<dbReference type="InterPro" id="IPR027417">
    <property type="entry name" value="P-loop_NTPase"/>
</dbReference>
<dbReference type="InterPro" id="IPR046844">
    <property type="entry name" value="Lon-like_helical"/>
</dbReference>
<dbReference type="RefSeq" id="WP_092379337.1">
    <property type="nucleotide sequence ID" value="NZ_FORX01000028.1"/>
</dbReference>
<dbReference type="EMBL" id="FORX01000028">
    <property type="protein sequence ID" value="SFK49145.1"/>
    <property type="molecule type" value="Genomic_DNA"/>
</dbReference>
<proteinExistence type="inferred from homology"/>
<dbReference type="OrthoDB" id="9758568at2"/>
<dbReference type="GO" id="GO:0004176">
    <property type="term" value="F:ATP-dependent peptidase activity"/>
    <property type="evidence" value="ECO:0007669"/>
    <property type="project" value="UniProtKB-UniRule"/>
</dbReference>
<dbReference type="SUPFAM" id="SSF54211">
    <property type="entry name" value="Ribosomal protein S5 domain 2-like"/>
    <property type="match status" value="1"/>
</dbReference>
<dbReference type="Pfam" id="PF20436">
    <property type="entry name" value="LonB_AAA-LID"/>
    <property type="match status" value="1"/>
</dbReference>
<dbReference type="Gene3D" id="1.10.8.60">
    <property type="match status" value="1"/>
</dbReference>
<organism evidence="4 5">
    <name type="scientific">Desulfomicrobium apsheronum</name>
    <dbReference type="NCBI Taxonomy" id="52560"/>
    <lineage>
        <taxon>Bacteria</taxon>
        <taxon>Pseudomonadati</taxon>
        <taxon>Thermodesulfobacteriota</taxon>
        <taxon>Desulfovibrionia</taxon>
        <taxon>Desulfovibrionales</taxon>
        <taxon>Desulfomicrobiaceae</taxon>
        <taxon>Desulfomicrobium</taxon>
    </lineage>
</organism>
<dbReference type="GO" id="GO:0005524">
    <property type="term" value="F:ATP binding"/>
    <property type="evidence" value="ECO:0007669"/>
    <property type="project" value="InterPro"/>
</dbReference>
<comment type="catalytic activity">
    <reaction evidence="2">
        <text>Hydrolysis of proteins in presence of ATP.</text>
        <dbReference type="EC" id="3.4.21.53"/>
    </reaction>
</comment>
<dbReference type="PRINTS" id="PR00830">
    <property type="entry name" value="ENDOLAPTASE"/>
</dbReference>
<evidence type="ECO:0000256" key="2">
    <source>
        <dbReference type="PROSITE-ProRule" id="PRU01122"/>
    </source>
</evidence>
<dbReference type="Gene3D" id="3.40.50.300">
    <property type="entry name" value="P-loop containing nucleotide triphosphate hydrolases"/>
    <property type="match status" value="2"/>
</dbReference>
<dbReference type="PROSITE" id="PS51786">
    <property type="entry name" value="LON_PROTEOLYTIC"/>
    <property type="match status" value="1"/>
</dbReference>
<feature type="active site" evidence="2">
    <location>
        <position position="658"/>
    </location>
</feature>
<protein>
    <recommendedName>
        <fullName evidence="2">endopeptidase La</fullName>
        <ecNumber evidence="2">3.4.21.53</ecNumber>
    </recommendedName>
</protein>
<dbReference type="Proteomes" id="UP000198635">
    <property type="component" value="Unassembled WGS sequence"/>
</dbReference>
<feature type="domain" description="Lon proteolytic" evidence="3">
    <location>
        <begin position="568"/>
        <end position="763"/>
    </location>
</feature>
<feature type="active site" evidence="2">
    <location>
        <position position="701"/>
    </location>
</feature>
<sequence>MKNIPELKARQLKIEPDPRKILRSNDIRDNTNAVCLFQPRARKALEMGLSIPGMEYNVYVAGEPGLGRTYLVENFLLPRAKEGTTPPDLVYLNNFDNPDKPLLVSLTPGQGKVLKENLQRVVKRLRRDLPRHFEQASYLRLQNKLFTKLALVRDDLMDRMDEAAQKKGFSLNIDDTGAVSLTPLVDGKVLSSEEFERLESSQKKVIKDQSSAVLNTIADLSRLVNKSEQEFRAKEVQLAQEHAASLVDRLLMPIHKKFAENKALKKYFDSFKEDILENLPHYQGRQEREPRTGPEQQGEGLSDSFFQRYDVNLFVDNSEVTGAPVVKEINPGFFNLLGCVERETEWGTYYTDFSLIKAGAVHRANGGFLILRVDDLLNHPAAWEGLLRCLRTKQSSLDDPTDHYDMLRTRTISPDPIPLALKVLLIGDDETYELLYMHDERFRKIFKLKAHIQDTVERTPESITGYAQALDRAGRESGLRGFTKDAFAELVNYSTRMAEDRERLSLHFSHLREIMIESNALANTQDKRVIDAVIVKQALEEREYRTNLYQEEFLREYDRKSIKVRTQGQGVGVANGLSVTQVGDYVMGLPHQISCTVGVGHGGIMDLEREAELGGPIHTKGMMILKSYFVNLFARNKPLVLTGSLCFEQSYAQVDGDSASGAELAALLSALSNVPIRLDLAFTGAISQSGAIMAVGGVTHKVEGFFEVCRRRGLTGQQGVLLPRDNIVHLVLRDNVLQAIKDRQFHIHPVSTIEEAMEFLTGKRAGERLKDGRFSQNSIYAAVDERLTELAVLAEKKCTMPRRKGIKKAGS</sequence>
<dbReference type="InterPro" id="IPR014721">
    <property type="entry name" value="Ribsml_uS5_D2-typ_fold_subgr"/>
</dbReference>
<dbReference type="Pfam" id="PF20437">
    <property type="entry name" value="LonC_helical"/>
    <property type="match status" value="1"/>
</dbReference>
<dbReference type="GO" id="GO:0004252">
    <property type="term" value="F:serine-type endopeptidase activity"/>
    <property type="evidence" value="ECO:0007669"/>
    <property type="project" value="UniProtKB-UniRule"/>
</dbReference>
<keyword evidence="2" id="KW-0378">Hydrolase</keyword>
<name>A0A1I3ZYJ3_9BACT</name>
<evidence type="ECO:0000259" key="3">
    <source>
        <dbReference type="PROSITE" id="PS51786"/>
    </source>
</evidence>
<dbReference type="InterPro" id="IPR008269">
    <property type="entry name" value="Lon_proteolytic"/>
</dbReference>
<accession>A0A1I3ZYJ3</accession>
<keyword evidence="5" id="KW-1185">Reference proteome</keyword>
<dbReference type="PANTHER" id="PTHR10046">
    <property type="entry name" value="ATP DEPENDENT LON PROTEASE FAMILY MEMBER"/>
    <property type="match status" value="1"/>
</dbReference>
<reference evidence="5" key="1">
    <citation type="submission" date="2016-10" db="EMBL/GenBank/DDBJ databases">
        <authorList>
            <person name="Varghese N."/>
            <person name="Submissions S."/>
        </authorList>
    </citation>
    <scope>NUCLEOTIDE SEQUENCE [LARGE SCALE GENOMIC DNA]</scope>
    <source>
        <strain evidence="5">DSM 5918</strain>
    </source>
</reference>
<dbReference type="Pfam" id="PF13654">
    <property type="entry name" value="AAA_32"/>
    <property type="match status" value="1"/>
</dbReference>
<dbReference type="InterPro" id="IPR041699">
    <property type="entry name" value="AAA_32"/>
</dbReference>
<keyword evidence="1 2" id="KW-0645">Protease</keyword>
<dbReference type="GO" id="GO:0006508">
    <property type="term" value="P:proteolysis"/>
    <property type="evidence" value="ECO:0007669"/>
    <property type="project" value="UniProtKB-KW"/>
</dbReference>
<dbReference type="AlphaFoldDB" id="A0A1I3ZYJ3"/>
<dbReference type="Pfam" id="PF05362">
    <property type="entry name" value="Lon_C"/>
    <property type="match status" value="1"/>
</dbReference>
<comment type="similarity">
    <text evidence="2">Belongs to the peptidase S16 family.</text>
</comment>
<dbReference type="EC" id="3.4.21.53" evidence="2"/>
<dbReference type="InterPro" id="IPR027065">
    <property type="entry name" value="Lon_Prtase"/>
</dbReference>
<gene>
    <name evidence="4" type="ORF">SAMN04488082_12814</name>
</gene>